<dbReference type="AlphaFoldDB" id="A0AAW5JQW2"/>
<dbReference type="RefSeq" id="WP_256304500.1">
    <property type="nucleotide sequence ID" value="NZ_JANFYS010000027.1"/>
</dbReference>
<keyword evidence="2" id="KW-0012">Acyltransferase</keyword>
<feature type="domain" description="N-acetyltransferase" evidence="3">
    <location>
        <begin position="94"/>
        <end position="232"/>
    </location>
</feature>
<dbReference type="InterPro" id="IPR050680">
    <property type="entry name" value="YpeA/RimI_acetyltransf"/>
</dbReference>
<gene>
    <name evidence="4" type="ORF">NE579_12535</name>
</gene>
<dbReference type="GO" id="GO:0016747">
    <property type="term" value="F:acyltransferase activity, transferring groups other than amino-acyl groups"/>
    <property type="evidence" value="ECO:0007669"/>
    <property type="project" value="InterPro"/>
</dbReference>
<dbReference type="PROSITE" id="PS51186">
    <property type="entry name" value="GNAT"/>
    <property type="match status" value="1"/>
</dbReference>
<sequence>MDLLTVTKEIAPKGKAYLVVRQGPGGAALEEALADRIGALREQGAEHIYLASTDREAPLAEGQKVGPWRLSFRHEMWTMKRGLGPDRPRPAGRLVLESLRREQGALWLDQYNRGFFGVPNSATYGEEELEELLAGEPRSGLVRLDGAAVGVYELSFQEETPEIEGIALLPDYRGQGLGRELLLTVMDRLAEAGYPACWLQVSSANGPAWGLYHWAGFRPVKMLSHWYEAVSV</sequence>
<keyword evidence="1" id="KW-0808">Transferase</keyword>
<comment type="caution">
    <text evidence="4">The sequence shown here is derived from an EMBL/GenBank/DDBJ whole genome shotgun (WGS) entry which is preliminary data.</text>
</comment>
<evidence type="ECO:0000256" key="2">
    <source>
        <dbReference type="ARBA" id="ARBA00023315"/>
    </source>
</evidence>
<name>A0AAW5JQW2_9FIRM</name>
<dbReference type="Gene3D" id="3.40.630.30">
    <property type="match status" value="1"/>
</dbReference>
<dbReference type="PANTHER" id="PTHR43420">
    <property type="entry name" value="ACETYLTRANSFERASE"/>
    <property type="match status" value="1"/>
</dbReference>
<evidence type="ECO:0000259" key="3">
    <source>
        <dbReference type="PROSITE" id="PS51186"/>
    </source>
</evidence>
<dbReference type="CDD" id="cd04301">
    <property type="entry name" value="NAT_SF"/>
    <property type="match status" value="1"/>
</dbReference>
<evidence type="ECO:0000313" key="4">
    <source>
        <dbReference type="EMBL" id="MCQ4771285.1"/>
    </source>
</evidence>
<dbReference type="InterPro" id="IPR000182">
    <property type="entry name" value="GNAT_dom"/>
</dbReference>
<dbReference type="SUPFAM" id="SSF55729">
    <property type="entry name" value="Acyl-CoA N-acyltransferases (Nat)"/>
    <property type="match status" value="1"/>
</dbReference>
<organism evidence="4 5">
    <name type="scientific">Intestinimonas massiliensis</name>
    <name type="common">ex Afouda et al. 2020</name>
    <dbReference type="NCBI Taxonomy" id="1673721"/>
    <lineage>
        <taxon>Bacteria</taxon>
        <taxon>Bacillati</taxon>
        <taxon>Bacillota</taxon>
        <taxon>Clostridia</taxon>
        <taxon>Eubacteriales</taxon>
        <taxon>Intestinimonas</taxon>
    </lineage>
</organism>
<dbReference type="PANTHER" id="PTHR43420:SF12">
    <property type="entry name" value="N-ACETYLTRANSFERASE DOMAIN-CONTAINING PROTEIN"/>
    <property type="match status" value="1"/>
</dbReference>
<reference evidence="4" key="1">
    <citation type="submission" date="2022-06" db="EMBL/GenBank/DDBJ databases">
        <title>Isolation of gut microbiota from human fecal samples.</title>
        <authorList>
            <person name="Pamer E.G."/>
            <person name="Barat B."/>
            <person name="Waligurski E."/>
            <person name="Medina S."/>
            <person name="Paddock L."/>
            <person name="Mostad J."/>
        </authorList>
    </citation>
    <scope>NUCLEOTIDE SEQUENCE</scope>
    <source>
        <strain evidence="4">DFI.9.91</strain>
    </source>
</reference>
<evidence type="ECO:0000313" key="5">
    <source>
        <dbReference type="Proteomes" id="UP001204562"/>
    </source>
</evidence>
<dbReference type="InterPro" id="IPR016181">
    <property type="entry name" value="Acyl_CoA_acyltransferase"/>
</dbReference>
<dbReference type="EMBL" id="JANFYS010000027">
    <property type="protein sequence ID" value="MCQ4771285.1"/>
    <property type="molecule type" value="Genomic_DNA"/>
</dbReference>
<evidence type="ECO:0000256" key="1">
    <source>
        <dbReference type="ARBA" id="ARBA00022679"/>
    </source>
</evidence>
<proteinExistence type="predicted"/>
<dbReference type="Pfam" id="PF00583">
    <property type="entry name" value="Acetyltransf_1"/>
    <property type="match status" value="1"/>
</dbReference>
<accession>A0AAW5JQW2</accession>
<protein>
    <submittedName>
        <fullName evidence="4">GNAT family N-acetyltransferase</fullName>
    </submittedName>
</protein>
<dbReference type="Proteomes" id="UP001204562">
    <property type="component" value="Unassembled WGS sequence"/>
</dbReference>